<feature type="region of interest" description="Disordered" evidence="1">
    <location>
        <begin position="148"/>
        <end position="187"/>
    </location>
</feature>
<proteinExistence type="predicted"/>
<organism evidence="2 3">
    <name type="scientific">Goekera deserti</name>
    <dbReference type="NCBI Taxonomy" id="2497753"/>
    <lineage>
        <taxon>Bacteria</taxon>
        <taxon>Bacillati</taxon>
        <taxon>Actinomycetota</taxon>
        <taxon>Actinomycetes</taxon>
        <taxon>Geodermatophilales</taxon>
        <taxon>Geodermatophilaceae</taxon>
        <taxon>Goekera</taxon>
    </lineage>
</organism>
<dbReference type="EMBL" id="JAAGWK010000015">
    <property type="protein sequence ID" value="NEL54655.1"/>
    <property type="molecule type" value="Genomic_DNA"/>
</dbReference>
<accession>A0A7K3WDU5</accession>
<protein>
    <submittedName>
        <fullName evidence="2">Uncharacterized protein</fullName>
    </submittedName>
</protein>
<dbReference type="AlphaFoldDB" id="A0A7K3WDU5"/>
<dbReference type="Proteomes" id="UP000470470">
    <property type="component" value="Unassembled WGS sequence"/>
</dbReference>
<evidence type="ECO:0000313" key="2">
    <source>
        <dbReference type="EMBL" id="NEL54655.1"/>
    </source>
</evidence>
<gene>
    <name evidence="2" type="ORF">G1H19_11650</name>
</gene>
<evidence type="ECO:0000313" key="3">
    <source>
        <dbReference type="Proteomes" id="UP000470470"/>
    </source>
</evidence>
<name>A0A7K3WDU5_9ACTN</name>
<keyword evidence="3" id="KW-1185">Reference proteome</keyword>
<sequence>MSARRWLGGRTGFWTAAAGLSVRYLSSTAQRKNARRDATQFSSALAPPWPLRLRTALARADCARARSLLVVTSVMRSSPCSRTRRFQYVEYVRRVPGVAAASTVAWYSRTVGTVEAAAGWSPRPAASALMTPAAVGSASSAAKSSGVRASGAGIENHQGVEEGSAGESEDAVGGGGRQQQHFARGPAAEVAQGVRNADPALRVEDDRAVGCGADEQAGAVLDDLDRLLGLPAEEGDKSRLADPAWSSSRAVRWTNRAGWTGASAGSGRTVAAASGTATVGAVVGGMSAATSRSVCLARIRPVGVGTSRQVPEEIASAVAFA</sequence>
<dbReference type="RefSeq" id="WP_162392097.1">
    <property type="nucleotide sequence ID" value="NZ_JAABOZ010000001.1"/>
</dbReference>
<evidence type="ECO:0000256" key="1">
    <source>
        <dbReference type="SAM" id="MobiDB-lite"/>
    </source>
</evidence>
<comment type="caution">
    <text evidence="2">The sequence shown here is derived from an EMBL/GenBank/DDBJ whole genome shotgun (WGS) entry which is preliminary data.</text>
</comment>
<reference evidence="2 3" key="1">
    <citation type="submission" date="2020-02" db="EMBL/GenBank/DDBJ databases">
        <title>The whole genome sequence of CPCC 205119.</title>
        <authorList>
            <person name="Jiang Z."/>
        </authorList>
    </citation>
    <scope>NUCLEOTIDE SEQUENCE [LARGE SCALE GENOMIC DNA]</scope>
    <source>
        <strain evidence="2 3">CPCC 205119</strain>
    </source>
</reference>